<evidence type="ECO:0000256" key="2">
    <source>
        <dbReference type="SAM" id="Phobius"/>
    </source>
</evidence>
<feature type="compositionally biased region" description="Low complexity" evidence="1">
    <location>
        <begin position="13"/>
        <end position="23"/>
    </location>
</feature>
<name>A0ABU3PZG3_9ACTN</name>
<keyword evidence="2" id="KW-0472">Membrane</keyword>
<feature type="compositionally biased region" description="Basic and acidic residues" evidence="1">
    <location>
        <begin position="1"/>
        <end position="12"/>
    </location>
</feature>
<dbReference type="Pfam" id="PF11361">
    <property type="entry name" value="DUF3159"/>
    <property type="match status" value="1"/>
</dbReference>
<feature type="transmembrane region" description="Helical" evidence="2">
    <location>
        <begin position="179"/>
        <end position="199"/>
    </location>
</feature>
<feature type="transmembrane region" description="Helical" evidence="2">
    <location>
        <begin position="67"/>
        <end position="87"/>
    </location>
</feature>
<keyword evidence="4" id="KW-1185">Reference proteome</keyword>
<dbReference type="InterPro" id="IPR016566">
    <property type="entry name" value="UCP010219"/>
</dbReference>
<dbReference type="RefSeq" id="WP_315734527.1">
    <property type="nucleotide sequence ID" value="NZ_JAVYII010000007.1"/>
</dbReference>
<feature type="transmembrane region" description="Helical" evidence="2">
    <location>
        <begin position="131"/>
        <end position="158"/>
    </location>
</feature>
<dbReference type="Proteomes" id="UP001268542">
    <property type="component" value="Unassembled WGS sequence"/>
</dbReference>
<protein>
    <submittedName>
        <fullName evidence="3">DUF3159 domain-containing protein</fullName>
    </submittedName>
</protein>
<accession>A0ABU3PZG3</accession>
<evidence type="ECO:0000256" key="1">
    <source>
        <dbReference type="SAM" id="MobiDB-lite"/>
    </source>
</evidence>
<dbReference type="EMBL" id="JAVYII010000007">
    <property type="protein sequence ID" value="MDT9594609.1"/>
    <property type="molecule type" value="Genomic_DNA"/>
</dbReference>
<sequence length="257" mass="27155">MSETTPPERPDAQPDAQPAAQPSASVETVEALVRRQLSDAFGGARGMAEAAVPTVLFTVLWLSTRDLQLGLVVSAVVTGLLLVVRLVQRSTLQYVMNAVFGIGIGWLFVHLSARSGGSVDDQALAYFLPGILYSTGYTVVVGASCVVGWPLMGFLLGSVTGDPTGWHDNRQVVRLCTRLTWLLVLPGAIGVLLQGPVWLAGSNGALSAGTAVALLAALRLGLGWPLRIASFGAMVWLVSRDRTPLVDPAEEPTREQA</sequence>
<keyword evidence="2" id="KW-1133">Transmembrane helix</keyword>
<evidence type="ECO:0000313" key="4">
    <source>
        <dbReference type="Proteomes" id="UP001268542"/>
    </source>
</evidence>
<keyword evidence="2" id="KW-0812">Transmembrane</keyword>
<feature type="transmembrane region" description="Helical" evidence="2">
    <location>
        <begin position="94"/>
        <end position="111"/>
    </location>
</feature>
<organism evidence="3 4">
    <name type="scientific">Nocardioides imazamoxiresistens</name>
    <dbReference type="NCBI Taxonomy" id="3231893"/>
    <lineage>
        <taxon>Bacteria</taxon>
        <taxon>Bacillati</taxon>
        <taxon>Actinomycetota</taxon>
        <taxon>Actinomycetes</taxon>
        <taxon>Propionibacteriales</taxon>
        <taxon>Nocardioidaceae</taxon>
        <taxon>Nocardioides</taxon>
    </lineage>
</organism>
<gene>
    <name evidence="3" type="ORF">RDV89_16105</name>
</gene>
<reference evidence="3 4" key="1">
    <citation type="submission" date="2023-08" db="EMBL/GenBank/DDBJ databases">
        <title>Nocardioides seae sp. nov., a bacterium isolated from a soil.</title>
        <authorList>
            <person name="Wang X."/>
        </authorList>
    </citation>
    <scope>NUCLEOTIDE SEQUENCE [LARGE SCALE GENOMIC DNA]</scope>
    <source>
        <strain evidence="3 4">YZH12</strain>
    </source>
</reference>
<proteinExistence type="predicted"/>
<comment type="caution">
    <text evidence="3">The sequence shown here is derived from an EMBL/GenBank/DDBJ whole genome shotgun (WGS) entry which is preliminary data.</text>
</comment>
<evidence type="ECO:0000313" key="3">
    <source>
        <dbReference type="EMBL" id="MDT9594609.1"/>
    </source>
</evidence>
<feature type="region of interest" description="Disordered" evidence="1">
    <location>
        <begin position="1"/>
        <end position="23"/>
    </location>
</feature>